<feature type="region of interest" description="Disordered" evidence="1">
    <location>
        <begin position="1"/>
        <end position="59"/>
    </location>
</feature>
<protein>
    <submittedName>
        <fullName evidence="2">Uncharacterized protein</fullName>
    </submittedName>
</protein>
<feature type="compositionally biased region" description="Polar residues" evidence="1">
    <location>
        <begin position="40"/>
        <end position="59"/>
    </location>
</feature>
<evidence type="ECO:0000256" key="1">
    <source>
        <dbReference type="SAM" id="MobiDB-lite"/>
    </source>
</evidence>
<name>A0ABR2K4K9_9EUKA</name>
<keyword evidence="3" id="KW-1185">Reference proteome</keyword>
<feature type="compositionally biased region" description="Polar residues" evidence="1">
    <location>
        <begin position="1"/>
        <end position="16"/>
    </location>
</feature>
<feature type="region of interest" description="Disordered" evidence="1">
    <location>
        <begin position="83"/>
        <end position="102"/>
    </location>
</feature>
<reference evidence="2 3" key="1">
    <citation type="submission" date="2024-04" db="EMBL/GenBank/DDBJ databases">
        <title>Tritrichomonas musculus Genome.</title>
        <authorList>
            <person name="Alves-Ferreira E."/>
            <person name="Grigg M."/>
            <person name="Lorenzi H."/>
            <person name="Galac M."/>
        </authorList>
    </citation>
    <scope>NUCLEOTIDE SEQUENCE [LARGE SCALE GENOMIC DNA]</scope>
    <source>
        <strain evidence="2 3">EAF2021</strain>
    </source>
</reference>
<gene>
    <name evidence="2" type="ORF">M9Y10_041313</name>
</gene>
<dbReference type="EMBL" id="JAPFFF010000007">
    <property type="protein sequence ID" value="KAK8885856.1"/>
    <property type="molecule type" value="Genomic_DNA"/>
</dbReference>
<proteinExistence type="predicted"/>
<organism evidence="2 3">
    <name type="scientific">Tritrichomonas musculus</name>
    <dbReference type="NCBI Taxonomy" id="1915356"/>
    <lineage>
        <taxon>Eukaryota</taxon>
        <taxon>Metamonada</taxon>
        <taxon>Parabasalia</taxon>
        <taxon>Tritrichomonadida</taxon>
        <taxon>Tritrichomonadidae</taxon>
        <taxon>Tritrichomonas</taxon>
    </lineage>
</organism>
<evidence type="ECO:0000313" key="3">
    <source>
        <dbReference type="Proteomes" id="UP001470230"/>
    </source>
</evidence>
<dbReference type="Proteomes" id="UP001470230">
    <property type="component" value="Unassembled WGS sequence"/>
</dbReference>
<comment type="caution">
    <text evidence="2">The sequence shown here is derived from an EMBL/GenBank/DDBJ whole genome shotgun (WGS) entry which is preliminary data.</text>
</comment>
<accession>A0ABR2K4K9</accession>
<sequence>MASPSPNKFNIPQSAFQIARPLDSPSLKGSRNSTPRKSKQSFTPRKQATPSRSKPGTLTLTPNMVILSCNSLIDFRDKYMKVSDETQTEPVEIATSPMKAKK</sequence>
<evidence type="ECO:0000313" key="2">
    <source>
        <dbReference type="EMBL" id="KAK8885856.1"/>
    </source>
</evidence>